<proteinExistence type="predicted"/>
<gene>
    <name evidence="2" type="ORF">CRG98_000778</name>
</gene>
<accession>A0A2I0LDS6</accession>
<dbReference type="Proteomes" id="UP000233551">
    <property type="component" value="Unassembled WGS sequence"/>
</dbReference>
<keyword evidence="3" id="KW-1185">Reference proteome</keyword>
<dbReference type="PANTHER" id="PTHR11538:SF89">
    <property type="entry name" value="PROTEIN, PUTATIVE (DUF2431)-RELATED"/>
    <property type="match status" value="1"/>
</dbReference>
<dbReference type="EMBL" id="PGOL01000035">
    <property type="protein sequence ID" value="PKI78818.1"/>
    <property type="molecule type" value="Genomic_DNA"/>
</dbReference>
<name>A0A2I0LDS6_PUNGR</name>
<sequence>MTLKLFMVYIQIHGWRPFAFYSRLTFPRKELSRLISERKYEEAFTSALQRRDVSTLNCLLVMLSVSLEWKYSRASINLKELEDRECTVLHGVNAHTMSTHPSLVLKSFDRIVYNFPHAGFFNKEDDPLQIKAHQELVEGFLKSASSILSYNGQVHITHKTAYPFSAWDIVGLAKKVGLYLLDKDKFMPRRYPGYVNKRGDGPRCDESFPIGSCSTYKFIKL</sequence>
<dbReference type="InterPro" id="IPR019446">
    <property type="entry name" value="BMT5-like"/>
</dbReference>
<dbReference type="GO" id="GO:0070042">
    <property type="term" value="F:rRNA (uridine-N3-)-methyltransferase activity"/>
    <property type="evidence" value="ECO:0007669"/>
    <property type="project" value="InterPro"/>
</dbReference>
<evidence type="ECO:0000259" key="1">
    <source>
        <dbReference type="Pfam" id="PF10354"/>
    </source>
</evidence>
<dbReference type="GO" id="GO:0005737">
    <property type="term" value="C:cytoplasm"/>
    <property type="evidence" value="ECO:0007669"/>
    <property type="project" value="TreeGrafter"/>
</dbReference>
<feature type="domain" description="25S rRNA (uridine-N(3))-methyltransferase BMT5-like" evidence="1">
    <location>
        <begin position="44"/>
        <end position="198"/>
    </location>
</feature>
<comment type="caution">
    <text evidence="2">The sequence shown here is derived from an EMBL/GenBank/DDBJ whole genome shotgun (WGS) entry which is preliminary data.</text>
</comment>
<evidence type="ECO:0000313" key="3">
    <source>
        <dbReference type="Proteomes" id="UP000233551"/>
    </source>
</evidence>
<dbReference type="Pfam" id="PF10354">
    <property type="entry name" value="BMT5-like"/>
    <property type="match status" value="1"/>
</dbReference>
<dbReference type="AlphaFoldDB" id="A0A2I0LDS6"/>
<protein>
    <recommendedName>
        <fullName evidence="1">25S rRNA (uridine-N(3))-methyltransferase BMT5-like domain-containing protein</fullName>
    </recommendedName>
</protein>
<organism evidence="2 3">
    <name type="scientific">Punica granatum</name>
    <name type="common">Pomegranate</name>
    <dbReference type="NCBI Taxonomy" id="22663"/>
    <lineage>
        <taxon>Eukaryota</taxon>
        <taxon>Viridiplantae</taxon>
        <taxon>Streptophyta</taxon>
        <taxon>Embryophyta</taxon>
        <taxon>Tracheophyta</taxon>
        <taxon>Spermatophyta</taxon>
        <taxon>Magnoliopsida</taxon>
        <taxon>eudicotyledons</taxon>
        <taxon>Gunneridae</taxon>
        <taxon>Pentapetalae</taxon>
        <taxon>rosids</taxon>
        <taxon>malvids</taxon>
        <taxon>Myrtales</taxon>
        <taxon>Lythraceae</taxon>
        <taxon>Punica</taxon>
    </lineage>
</organism>
<dbReference type="STRING" id="22663.A0A2I0LDS6"/>
<dbReference type="GO" id="GO:0070475">
    <property type="term" value="P:rRNA base methylation"/>
    <property type="evidence" value="ECO:0007669"/>
    <property type="project" value="InterPro"/>
</dbReference>
<reference evidence="2 3" key="1">
    <citation type="submission" date="2017-11" db="EMBL/GenBank/DDBJ databases">
        <title>De-novo sequencing of pomegranate (Punica granatum L.) genome.</title>
        <authorList>
            <person name="Akparov Z."/>
            <person name="Amiraslanov A."/>
            <person name="Hajiyeva S."/>
            <person name="Abbasov M."/>
            <person name="Kaur K."/>
            <person name="Hamwieh A."/>
            <person name="Solovyev V."/>
            <person name="Salamov A."/>
            <person name="Braich B."/>
            <person name="Kosarev P."/>
            <person name="Mahmoud A."/>
            <person name="Hajiyev E."/>
            <person name="Babayeva S."/>
            <person name="Izzatullayeva V."/>
            <person name="Mammadov A."/>
            <person name="Mammadov A."/>
            <person name="Sharifova S."/>
            <person name="Ojaghi J."/>
            <person name="Eynullazada K."/>
            <person name="Bayramov B."/>
            <person name="Abdulazimova A."/>
            <person name="Shahmuradov I."/>
        </authorList>
    </citation>
    <scope>NUCLEOTIDE SEQUENCE [LARGE SCALE GENOMIC DNA]</scope>
    <source>
        <strain evidence="3">cv. AG2017</strain>
        <tissue evidence="2">Leaf</tissue>
    </source>
</reference>
<dbReference type="PANTHER" id="PTHR11538">
    <property type="entry name" value="PHENYLALANYL-TRNA SYNTHETASE"/>
    <property type="match status" value="1"/>
</dbReference>
<evidence type="ECO:0000313" key="2">
    <source>
        <dbReference type="EMBL" id="PKI78818.1"/>
    </source>
</evidence>